<evidence type="ECO:0000313" key="5">
    <source>
        <dbReference type="EMBL" id="RYB01934.1"/>
    </source>
</evidence>
<protein>
    <submittedName>
        <fullName evidence="4">AraC family transcriptional regulator</fullName>
    </submittedName>
</protein>
<dbReference type="EMBL" id="QYBC01000056">
    <property type="protein sequence ID" value="RYB01299.1"/>
    <property type="molecule type" value="Genomic_DNA"/>
</dbReference>
<dbReference type="Gene3D" id="1.10.10.60">
    <property type="entry name" value="Homeodomain-like"/>
    <property type="match status" value="1"/>
</dbReference>
<keyword evidence="6" id="KW-1185">Reference proteome</keyword>
<dbReference type="AlphaFoldDB" id="A0A4Q2R6K9"/>
<reference evidence="4 6" key="1">
    <citation type="submission" date="2018-09" db="EMBL/GenBank/DDBJ databases">
        <authorList>
            <person name="Grouzdev D.S."/>
            <person name="Krutkina M.S."/>
        </authorList>
    </citation>
    <scope>NUCLEOTIDE SEQUENCE [LARGE SCALE GENOMIC DNA]</scope>
    <source>
        <strain evidence="4 6">RmlP001</strain>
    </source>
</reference>
<dbReference type="Pfam" id="PF00165">
    <property type="entry name" value="HTH_AraC"/>
    <property type="match status" value="1"/>
</dbReference>
<evidence type="ECO:0000313" key="6">
    <source>
        <dbReference type="Proteomes" id="UP000289411"/>
    </source>
</evidence>
<name>A0A4Q2R6K9_9HYPH</name>
<keyword evidence="2" id="KW-0804">Transcription</keyword>
<feature type="domain" description="HTH araC/xylS-type" evidence="3">
    <location>
        <begin position="1"/>
        <end position="31"/>
    </location>
</feature>
<evidence type="ECO:0000256" key="1">
    <source>
        <dbReference type="ARBA" id="ARBA00023015"/>
    </source>
</evidence>
<accession>A0A4Q2R6K9</accession>
<dbReference type="PROSITE" id="PS01124">
    <property type="entry name" value="HTH_ARAC_FAMILY_2"/>
    <property type="match status" value="1"/>
</dbReference>
<evidence type="ECO:0000259" key="3">
    <source>
        <dbReference type="PROSITE" id="PS01124"/>
    </source>
</evidence>
<proteinExistence type="predicted"/>
<gene>
    <name evidence="5" type="ORF">D3272_23180</name>
    <name evidence="4" type="ORF">D3272_26895</name>
</gene>
<keyword evidence="1" id="KW-0805">Transcription regulation</keyword>
<feature type="non-terminal residue" evidence="4">
    <location>
        <position position="1"/>
    </location>
</feature>
<dbReference type="InterPro" id="IPR009057">
    <property type="entry name" value="Homeodomain-like_sf"/>
</dbReference>
<organism evidence="4 6">
    <name type="scientific">Lichenibacterium ramalinae</name>
    <dbReference type="NCBI Taxonomy" id="2316527"/>
    <lineage>
        <taxon>Bacteria</taxon>
        <taxon>Pseudomonadati</taxon>
        <taxon>Pseudomonadota</taxon>
        <taxon>Alphaproteobacteria</taxon>
        <taxon>Hyphomicrobiales</taxon>
        <taxon>Lichenihabitantaceae</taxon>
        <taxon>Lichenibacterium</taxon>
    </lineage>
</organism>
<sequence>IAFACGFSSQSHLTRAFKAATGVTPGAYRGLL</sequence>
<evidence type="ECO:0000313" key="4">
    <source>
        <dbReference type="EMBL" id="RYB01299.1"/>
    </source>
</evidence>
<dbReference type="RefSeq" id="WP_165361493.1">
    <property type="nucleotide sequence ID" value="NZ_QYBC01000025.1"/>
</dbReference>
<dbReference type="SUPFAM" id="SSF46689">
    <property type="entry name" value="Homeodomain-like"/>
    <property type="match status" value="1"/>
</dbReference>
<reference evidence="4 6" key="2">
    <citation type="submission" date="2019-02" db="EMBL/GenBank/DDBJ databases">
        <title>'Lichenibacterium ramalinii' gen. nov. sp. nov., 'Lichenibacterium minor' gen. nov. sp. nov.</title>
        <authorList>
            <person name="Pankratov T."/>
        </authorList>
    </citation>
    <scope>NUCLEOTIDE SEQUENCE [LARGE SCALE GENOMIC DNA]</scope>
    <source>
        <strain evidence="4 6">RmlP001</strain>
    </source>
</reference>
<comment type="caution">
    <text evidence="4">The sequence shown here is derived from an EMBL/GenBank/DDBJ whole genome shotgun (WGS) entry which is preliminary data.</text>
</comment>
<dbReference type="GO" id="GO:0043565">
    <property type="term" value="F:sequence-specific DNA binding"/>
    <property type="evidence" value="ECO:0007669"/>
    <property type="project" value="InterPro"/>
</dbReference>
<dbReference type="GO" id="GO:0003700">
    <property type="term" value="F:DNA-binding transcription factor activity"/>
    <property type="evidence" value="ECO:0007669"/>
    <property type="project" value="InterPro"/>
</dbReference>
<dbReference type="InterPro" id="IPR018060">
    <property type="entry name" value="HTH_AraC"/>
</dbReference>
<evidence type="ECO:0000256" key="2">
    <source>
        <dbReference type="ARBA" id="ARBA00023163"/>
    </source>
</evidence>
<dbReference type="EMBL" id="QYBC01000025">
    <property type="protein sequence ID" value="RYB01934.1"/>
    <property type="molecule type" value="Genomic_DNA"/>
</dbReference>
<dbReference type="Proteomes" id="UP000289411">
    <property type="component" value="Unassembled WGS sequence"/>
</dbReference>